<proteinExistence type="predicted"/>
<keyword evidence="2" id="KW-1185">Reference proteome</keyword>
<gene>
    <name evidence="1" type="ORF">CMC5_048700</name>
</gene>
<dbReference type="AlphaFoldDB" id="A0A0K1EIN2"/>
<dbReference type="KEGG" id="ccro:CMC5_048700"/>
<dbReference type="RefSeq" id="WP_245677717.1">
    <property type="nucleotide sequence ID" value="NZ_CP012159.1"/>
</dbReference>
<reference evidence="1 2" key="1">
    <citation type="submission" date="2015-07" db="EMBL/GenBank/DDBJ databases">
        <title>Genome analysis of myxobacterium Chondromyces crocatus Cm c5 reveals a high potential for natural compound synthesis and the genetic basis for the loss of fruiting body formation.</title>
        <authorList>
            <person name="Zaburannyi N."/>
            <person name="Bunk B."/>
            <person name="Maier J."/>
            <person name="Overmann J."/>
            <person name="Mueller R."/>
        </authorList>
    </citation>
    <scope>NUCLEOTIDE SEQUENCE [LARGE SCALE GENOMIC DNA]</scope>
    <source>
        <strain evidence="1 2">Cm c5</strain>
    </source>
</reference>
<accession>A0A0K1EIN2</accession>
<dbReference type="Proteomes" id="UP000067626">
    <property type="component" value="Chromosome"/>
</dbReference>
<name>A0A0K1EIN2_CHOCO</name>
<evidence type="ECO:0000313" key="2">
    <source>
        <dbReference type="Proteomes" id="UP000067626"/>
    </source>
</evidence>
<dbReference type="STRING" id="52.CMC5_048700"/>
<evidence type="ECO:0000313" key="1">
    <source>
        <dbReference type="EMBL" id="AKT40714.1"/>
    </source>
</evidence>
<dbReference type="EMBL" id="CP012159">
    <property type="protein sequence ID" value="AKT40714.1"/>
    <property type="molecule type" value="Genomic_DNA"/>
</dbReference>
<organism evidence="1 2">
    <name type="scientific">Chondromyces crocatus</name>
    <dbReference type="NCBI Taxonomy" id="52"/>
    <lineage>
        <taxon>Bacteria</taxon>
        <taxon>Pseudomonadati</taxon>
        <taxon>Myxococcota</taxon>
        <taxon>Polyangia</taxon>
        <taxon>Polyangiales</taxon>
        <taxon>Polyangiaceae</taxon>
        <taxon>Chondromyces</taxon>
    </lineage>
</organism>
<protein>
    <submittedName>
        <fullName evidence="1">Uncharacterized protein</fullName>
    </submittedName>
</protein>
<sequence>MLSGRALALVILAWSLVKVLFARLGGRKTGLALFHDNYDADRLPPLTAGEREELTSFSSCIACGRCDAGEAERIAASRGAYPGLMAVVLASARSMPDFDAAALALRHVPDEVLEQKEAICPTGVPFRAIARFIRAKADFIAAADGNALPRRHLPLAATSGGAAMALGQPAQGEG</sequence>